<keyword evidence="5" id="KW-1185">Reference proteome</keyword>
<proteinExistence type="predicted"/>
<name>A0ABU0J0X5_9HYPH</name>
<dbReference type="RefSeq" id="WP_307266289.1">
    <property type="nucleotide sequence ID" value="NZ_JAUSVX010000001.1"/>
</dbReference>
<evidence type="ECO:0000259" key="2">
    <source>
        <dbReference type="Pfam" id="PF04289"/>
    </source>
</evidence>
<feature type="domain" description="DUF447" evidence="3">
    <location>
        <begin position="127"/>
        <end position="178"/>
    </location>
</feature>
<comment type="caution">
    <text evidence="4">The sequence shown here is derived from an EMBL/GenBank/DDBJ whole genome shotgun (WGS) entry which is preliminary data.</text>
</comment>
<evidence type="ECO:0000313" key="5">
    <source>
        <dbReference type="Proteomes" id="UP001242480"/>
    </source>
</evidence>
<dbReference type="Gene3D" id="2.30.110.10">
    <property type="entry name" value="Electron Transport, Fmn-binding Protein, Chain A"/>
    <property type="match status" value="1"/>
</dbReference>
<evidence type="ECO:0008006" key="6">
    <source>
        <dbReference type="Google" id="ProtNLM"/>
    </source>
</evidence>
<dbReference type="SUPFAM" id="SSF50475">
    <property type="entry name" value="FMN-binding split barrel"/>
    <property type="match status" value="1"/>
</dbReference>
<dbReference type="EMBL" id="JAUSVX010000001">
    <property type="protein sequence ID" value="MDQ0467083.1"/>
    <property type="molecule type" value="Genomic_DNA"/>
</dbReference>
<dbReference type="InterPro" id="IPR049288">
    <property type="entry name" value="DUF447_C"/>
</dbReference>
<accession>A0ABU0J0X5</accession>
<dbReference type="Proteomes" id="UP001242480">
    <property type="component" value="Unassembled WGS sequence"/>
</dbReference>
<reference evidence="4 5" key="1">
    <citation type="submission" date="2023-07" db="EMBL/GenBank/DDBJ databases">
        <title>Genomic Encyclopedia of Type Strains, Phase IV (KMG-IV): sequencing the most valuable type-strain genomes for metagenomic binning, comparative biology and taxonomic classification.</title>
        <authorList>
            <person name="Goeker M."/>
        </authorList>
    </citation>
    <scope>NUCLEOTIDE SEQUENCE [LARGE SCALE GENOMIC DNA]</scope>
    <source>
        <strain evidence="4 5">DSM 19619</strain>
    </source>
</reference>
<dbReference type="InterPro" id="IPR007386">
    <property type="entry name" value="DUF447_N"/>
</dbReference>
<gene>
    <name evidence="4" type="ORF">QO011_000078</name>
</gene>
<dbReference type="Pfam" id="PF04289">
    <property type="entry name" value="DUF447_N"/>
    <property type="match status" value="1"/>
</dbReference>
<protein>
    <recommendedName>
        <fullName evidence="6">DUF447 family protein</fullName>
    </recommendedName>
</protein>
<evidence type="ECO:0000313" key="4">
    <source>
        <dbReference type="EMBL" id="MDQ0467083.1"/>
    </source>
</evidence>
<organism evidence="4 5">
    <name type="scientific">Labrys wisconsinensis</name>
    <dbReference type="NCBI Taxonomy" id="425677"/>
    <lineage>
        <taxon>Bacteria</taxon>
        <taxon>Pseudomonadati</taxon>
        <taxon>Pseudomonadota</taxon>
        <taxon>Alphaproteobacteria</taxon>
        <taxon>Hyphomicrobiales</taxon>
        <taxon>Xanthobacteraceae</taxon>
        <taxon>Labrys</taxon>
    </lineage>
</organism>
<feature type="domain" description="DUF447" evidence="2">
    <location>
        <begin position="6"/>
        <end position="119"/>
    </location>
</feature>
<dbReference type="InterPro" id="IPR012349">
    <property type="entry name" value="Split_barrel_FMN-bd"/>
</dbReference>
<evidence type="ECO:0000259" key="3">
    <source>
        <dbReference type="Pfam" id="PF20766"/>
    </source>
</evidence>
<dbReference type="Pfam" id="PF20766">
    <property type="entry name" value="DUF447_C"/>
    <property type="match status" value="1"/>
</dbReference>
<evidence type="ECO:0000256" key="1">
    <source>
        <dbReference type="SAM" id="MobiDB-lite"/>
    </source>
</evidence>
<sequence>MPLILETIVTTLNADGTAHLVPFGLIAEDDAYVVAPFRPSPTITNLERHPFLAAASPLDVRVIAGCVTGRRDWATVPCERIDGVRLAQAHAHMELAVEAVMEDALRPRYRCRVVHQAMHAPFLGYVRARNAVIEAAILSTRLHLLPAEKIEAEMAYLAIAIAKTAGPAEAEAWRWIEEKIRTGLGAARNPSAEERPPSPSGPQHKETSR</sequence>
<dbReference type="Gene3D" id="1.20.58.290">
    <property type="entry name" value="Hypothetical membrane protein ta0354_69_121"/>
    <property type="match status" value="1"/>
</dbReference>
<feature type="region of interest" description="Disordered" evidence="1">
    <location>
        <begin position="185"/>
        <end position="209"/>
    </location>
</feature>